<accession>A0ABW1SFU6</accession>
<dbReference type="RefSeq" id="WP_137614829.1">
    <property type="nucleotide sequence ID" value="NZ_BJDI01000001.1"/>
</dbReference>
<dbReference type="InterPro" id="IPR003180">
    <property type="entry name" value="MPG"/>
</dbReference>
<dbReference type="CDD" id="cd00540">
    <property type="entry name" value="AAG"/>
    <property type="match status" value="1"/>
</dbReference>
<dbReference type="PANTHER" id="PTHR10429">
    <property type="entry name" value="DNA-3-METHYLADENINE GLYCOSYLASE"/>
    <property type="match status" value="1"/>
</dbReference>
<dbReference type="Proteomes" id="UP001596171">
    <property type="component" value="Unassembled WGS sequence"/>
</dbReference>
<dbReference type="NCBIfam" id="TIGR00567">
    <property type="entry name" value="3mg"/>
    <property type="match status" value="1"/>
</dbReference>
<dbReference type="HAMAP" id="MF_00527">
    <property type="entry name" value="3MGH"/>
    <property type="match status" value="1"/>
</dbReference>
<dbReference type="EC" id="3.2.2.-" evidence="5"/>
<protein>
    <recommendedName>
        <fullName evidence="5">Putative 3-methyladenine DNA glycosylase</fullName>
        <ecNumber evidence="5">3.2.2.-</ecNumber>
    </recommendedName>
</protein>
<dbReference type="Pfam" id="PF02245">
    <property type="entry name" value="Pur_DNA_glyco"/>
    <property type="match status" value="1"/>
</dbReference>
<gene>
    <name evidence="6" type="ORF">ACFP1L_01230</name>
</gene>
<dbReference type="PANTHER" id="PTHR10429:SF0">
    <property type="entry name" value="DNA-3-METHYLADENINE GLYCOSYLASE"/>
    <property type="match status" value="1"/>
</dbReference>
<evidence type="ECO:0000313" key="7">
    <source>
        <dbReference type="Proteomes" id="UP001596171"/>
    </source>
</evidence>
<evidence type="ECO:0000256" key="5">
    <source>
        <dbReference type="HAMAP-Rule" id="MF_00527"/>
    </source>
</evidence>
<organism evidence="6 7">
    <name type="scientific">Lactiplantibacillus nangangensis</name>
    <dbReference type="NCBI Taxonomy" id="2559917"/>
    <lineage>
        <taxon>Bacteria</taxon>
        <taxon>Bacillati</taxon>
        <taxon>Bacillota</taxon>
        <taxon>Bacilli</taxon>
        <taxon>Lactobacillales</taxon>
        <taxon>Lactobacillaceae</taxon>
        <taxon>Lactiplantibacillus</taxon>
    </lineage>
</organism>
<name>A0ABW1SFU6_9LACO</name>
<dbReference type="InterPro" id="IPR036995">
    <property type="entry name" value="MPG_sf"/>
</dbReference>
<dbReference type="InterPro" id="IPR011034">
    <property type="entry name" value="Formyl_transferase-like_C_sf"/>
</dbReference>
<keyword evidence="2 5" id="KW-0227">DNA damage</keyword>
<sequence length="218" mass="23724">MSHSSFANTDFFTGRPTTEIAQALLGTTLLYRTPTMTVGGLIVETEAYLGTNDTAAHAYNGRRSAFSEPLYRGPGTLYIYRLRANYLLDIVTQPAETPEGVLIRAIEPSIQPEQLVANRGKSGVLVSNGPGKLMQALGIQDQAMNLQPITDSELAIDLSHRKVPREILALPRVGVNPTAASGQLPLRFVVAGNPYLSDIKKRDWQPDHGWQAANDALN</sequence>
<evidence type="ECO:0000256" key="3">
    <source>
        <dbReference type="ARBA" id="ARBA00022801"/>
    </source>
</evidence>
<proteinExistence type="inferred from homology"/>
<dbReference type="EMBL" id="JBHSSE010000003">
    <property type="protein sequence ID" value="MFC6200515.1"/>
    <property type="molecule type" value="Genomic_DNA"/>
</dbReference>
<dbReference type="SUPFAM" id="SSF50486">
    <property type="entry name" value="FMT C-terminal domain-like"/>
    <property type="match status" value="1"/>
</dbReference>
<evidence type="ECO:0000256" key="1">
    <source>
        <dbReference type="ARBA" id="ARBA00009232"/>
    </source>
</evidence>
<evidence type="ECO:0000256" key="4">
    <source>
        <dbReference type="ARBA" id="ARBA00023204"/>
    </source>
</evidence>
<evidence type="ECO:0000256" key="2">
    <source>
        <dbReference type="ARBA" id="ARBA00022763"/>
    </source>
</evidence>
<comment type="caution">
    <text evidence="6">The sequence shown here is derived from an EMBL/GenBank/DDBJ whole genome shotgun (WGS) entry which is preliminary data.</text>
</comment>
<keyword evidence="7" id="KW-1185">Reference proteome</keyword>
<keyword evidence="4 5" id="KW-0234">DNA repair</keyword>
<evidence type="ECO:0000313" key="6">
    <source>
        <dbReference type="EMBL" id="MFC6200515.1"/>
    </source>
</evidence>
<reference evidence="7" key="1">
    <citation type="journal article" date="2019" name="Int. J. Syst. Evol. Microbiol.">
        <title>The Global Catalogue of Microorganisms (GCM) 10K type strain sequencing project: providing services to taxonomists for standard genome sequencing and annotation.</title>
        <authorList>
            <consortium name="The Broad Institute Genomics Platform"/>
            <consortium name="The Broad Institute Genome Sequencing Center for Infectious Disease"/>
            <person name="Wu L."/>
            <person name="Ma J."/>
        </authorList>
    </citation>
    <scope>NUCLEOTIDE SEQUENCE [LARGE SCALE GENOMIC DNA]</scope>
    <source>
        <strain evidence="7">CCM 8930</strain>
    </source>
</reference>
<keyword evidence="3 5" id="KW-0378">Hydrolase</keyword>
<comment type="similarity">
    <text evidence="1 5">Belongs to the DNA glycosylase MPG family.</text>
</comment>
<dbReference type="Gene3D" id="3.10.300.10">
    <property type="entry name" value="Methylpurine-DNA glycosylase (MPG)"/>
    <property type="match status" value="1"/>
</dbReference>